<dbReference type="SUPFAM" id="SSF48065">
    <property type="entry name" value="DBL homology domain (DH-domain)"/>
    <property type="match status" value="1"/>
</dbReference>
<evidence type="ECO:0000256" key="1">
    <source>
        <dbReference type="ARBA" id="ARBA00022658"/>
    </source>
</evidence>
<dbReference type="SMART" id="SM00147">
    <property type="entry name" value="RasGEF"/>
    <property type="match status" value="1"/>
</dbReference>
<evidence type="ECO:0000259" key="7">
    <source>
        <dbReference type="PROSITE" id="PS50010"/>
    </source>
</evidence>
<feature type="domain" description="N-terminal Ras-GEF" evidence="8">
    <location>
        <begin position="631"/>
        <end position="745"/>
    </location>
</feature>
<dbReference type="CDD" id="cd13261">
    <property type="entry name" value="PH_RasGRF1_2"/>
    <property type="match status" value="1"/>
</dbReference>
<feature type="domain" description="PH" evidence="5">
    <location>
        <begin position="466"/>
        <end position="584"/>
    </location>
</feature>
<dbReference type="AlphaFoldDB" id="A0A3B4ZKY5"/>
<dbReference type="InterPro" id="IPR000219">
    <property type="entry name" value="DH_dom"/>
</dbReference>
<dbReference type="GO" id="GO:0007265">
    <property type="term" value="P:Ras protein signal transduction"/>
    <property type="evidence" value="ECO:0007669"/>
    <property type="project" value="TreeGrafter"/>
</dbReference>
<evidence type="ECO:0000259" key="5">
    <source>
        <dbReference type="PROSITE" id="PS50003"/>
    </source>
</evidence>
<dbReference type="CDD" id="cd06224">
    <property type="entry name" value="REM"/>
    <property type="match status" value="1"/>
</dbReference>
<feature type="region of interest" description="Disordered" evidence="4">
    <location>
        <begin position="754"/>
        <end position="813"/>
    </location>
</feature>
<proteinExistence type="predicted"/>
<dbReference type="InterPro" id="IPR000651">
    <property type="entry name" value="Ras-like_Gua-exchang_fac_N"/>
</dbReference>
<dbReference type="CDD" id="cd00160">
    <property type="entry name" value="RhoGEF"/>
    <property type="match status" value="1"/>
</dbReference>
<dbReference type="SMART" id="SM00229">
    <property type="entry name" value="RasGEFN"/>
    <property type="match status" value="2"/>
</dbReference>
<feature type="domain" description="PH" evidence="5">
    <location>
        <begin position="22"/>
        <end position="129"/>
    </location>
</feature>
<dbReference type="PROSITE" id="PS00720">
    <property type="entry name" value="RASGEF"/>
    <property type="match status" value="1"/>
</dbReference>
<dbReference type="InterPro" id="IPR035899">
    <property type="entry name" value="DBL_dom_sf"/>
</dbReference>
<evidence type="ECO:0000256" key="4">
    <source>
        <dbReference type="SAM" id="MobiDB-lite"/>
    </source>
</evidence>
<dbReference type="SUPFAM" id="SSF50729">
    <property type="entry name" value="PH domain-like"/>
    <property type="match status" value="2"/>
</dbReference>
<dbReference type="GeneTree" id="ENSGT00940000155679"/>
<reference evidence="9" key="1">
    <citation type="submission" date="2023-09" db="UniProtKB">
        <authorList>
            <consortium name="Ensembl"/>
        </authorList>
    </citation>
    <scope>IDENTIFICATION</scope>
</reference>
<dbReference type="Pfam" id="PF00617">
    <property type="entry name" value="RasGEF"/>
    <property type="match status" value="1"/>
</dbReference>
<dbReference type="InterPro" id="IPR008937">
    <property type="entry name" value="Ras-like_GEF"/>
</dbReference>
<dbReference type="GO" id="GO:0005886">
    <property type="term" value="C:plasma membrane"/>
    <property type="evidence" value="ECO:0007669"/>
    <property type="project" value="TreeGrafter"/>
</dbReference>
<dbReference type="InterPro" id="IPR011993">
    <property type="entry name" value="PH-like_dom_sf"/>
</dbReference>
<feature type="domain" description="DH" evidence="7">
    <location>
        <begin position="239"/>
        <end position="425"/>
    </location>
</feature>
<dbReference type="GO" id="GO:0005085">
    <property type="term" value="F:guanyl-nucleotide exchange factor activity"/>
    <property type="evidence" value="ECO:0007669"/>
    <property type="project" value="UniProtKB-KW"/>
</dbReference>
<dbReference type="FunFam" id="1.20.900.10:FF:000005">
    <property type="entry name" value="Ras-specific guanine nucleotide-releasing factor 1 isoform 2"/>
    <property type="match status" value="1"/>
</dbReference>
<dbReference type="FunFam" id="2.30.29.30:FF:000176">
    <property type="entry name" value="ras-specific guanine nucleotide-releasing factor 1 isoform X2"/>
    <property type="match status" value="1"/>
</dbReference>
<feature type="compositionally biased region" description="Basic and acidic residues" evidence="4">
    <location>
        <begin position="706"/>
        <end position="715"/>
    </location>
</feature>
<dbReference type="PROSITE" id="PS50003">
    <property type="entry name" value="PH_DOMAIN"/>
    <property type="match status" value="2"/>
</dbReference>
<dbReference type="SMART" id="SM00325">
    <property type="entry name" value="RhoGEF"/>
    <property type="match status" value="1"/>
</dbReference>
<dbReference type="Ensembl" id="ENSSPAT00000002359.1">
    <property type="protein sequence ID" value="ENSSPAP00000002322.1"/>
    <property type="gene ID" value="ENSSPAG00000001735.1"/>
</dbReference>
<dbReference type="InterPro" id="IPR036964">
    <property type="entry name" value="RASGEF_cat_dom_sf"/>
</dbReference>
<accession>A0A3B4ZKY5</accession>
<feature type="compositionally biased region" description="Low complexity" evidence="4">
    <location>
        <begin position="768"/>
        <end position="781"/>
    </location>
</feature>
<evidence type="ECO:0000313" key="9">
    <source>
        <dbReference type="Ensembl" id="ENSSPAP00000002322.1"/>
    </source>
</evidence>
<keyword evidence="3" id="KW-0175">Coiled coil</keyword>
<dbReference type="Gene3D" id="1.10.840.10">
    <property type="entry name" value="Ras guanine-nucleotide exchange factors catalytic domain"/>
    <property type="match status" value="1"/>
</dbReference>
<dbReference type="PANTHER" id="PTHR23113:SF187">
    <property type="entry name" value="RAS-SPECIFIC GUANINE NUCLEOTIDE-RELEASING FACTOR 2"/>
    <property type="match status" value="1"/>
</dbReference>
<sequence length="1169" mass="133270">MQKSVRYNEGHALFLSAVARKEGTKRGYLCKKAAENSRWHEKFFALYQNILFYFENEQSARPAGIYLLEGCTCERAPAPKMSTTGKEALEKQHYFLIVFGHDGQKPLELRTEEEYECDEWVEAIQQASYSDIIIEREVLMQKYIHLVQIVETEKVAANQLRTQLEDQDTEIERLKAEIVALNKTKERMRPYHVYHENEDPDIKKIKKVQSFMRGWLCRRKWKIIVQDYICSPHAESMRKRNQIVFNMVEAETEYVHQLYILVNCFLRPLRMAASSKKPPISHDDVSSIFLNSETIMFLHEIFHQGLKARIANWPTLVLADLFDILLPMLNIYQEFVRNHQYSLQVLANCKQNRDFDKLLKQYESNAACEGRMLETFLTYPMFQIPRYIITLHELLAHTPHEHVERKSLEFAKSKLEELSRVMHDEVSDTENIRKNLAIERMIVEGCDILLDTSQTFVRQGSLIQLPSVERGKLSKVRLGSLSLKKEGERQCFLFTKHFLVCTRSSGGKLHLLKQGGVLSLIDCTLIEEPDANDEESKAGGQVFGQLDFKLVVEPTDSPSFTVVLLAPSRQEKAAWTSDISQCIDNIRCNGLMTSVFEENSKVTVPHMIKSDVRLHKDDVDICFSKTLNSCKVPQIRYASVERLLERLTDLRFLSIDFLNTFLHTYRIFTAATVVMDKLADIYKKPFSSIPIRSLELFFATNQNNRSGEHTNDRSPRLCRKFSSPPPLSISSRTSSPVRARKLSLHSPITARVGGLDLTSPLSNSNHNTSQSAASSPTSSPQGSEAGDMSPCRSPSTPRHLRYRQPGGNANSRCSVSPASAFAIATAAAGHGSPPVFTNSERTCDKEFIIRRAATNRVLNVLRHWASKHSQDFEMNGELKMSVICLLEEVLRDPDLLPQERKATANILSALSQDEQDDAQLRIEDILQMADCPKAECFESLSAMELAEQITLLDHIVFRSIPYESFLGQGWMKVDKTERTPYIMKTSQHFNDMSNLVASQIMTHTDVGSRASSIEKWVAVADICRCLNNYNGVLEITSALNRSAIYRLKKTWAKISKQSKALMDKLQKTVSSEGRFKNLRETLKNCNPPCVPYLGMYLTDLAFIEEGTPNFTEEGLVNFSKMRMVGAREITALSFHSCFQVTQYLLDKTLIMDEDTLYDLSLKIEPRLPA</sequence>
<dbReference type="STRING" id="144197.ENSSPAP00000002322"/>
<dbReference type="Pfam" id="PF00169">
    <property type="entry name" value="PH"/>
    <property type="match status" value="1"/>
</dbReference>
<dbReference type="CDD" id="cd00155">
    <property type="entry name" value="RasGEF"/>
    <property type="match status" value="1"/>
</dbReference>
<dbReference type="FunFam" id="2.30.29.30:FF:000117">
    <property type="entry name" value="ras-specific guanine nucleotide-releasing factor 1 isoform X2"/>
    <property type="match status" value="1"/>
</dbReference>
<evidence type="ECO:0000256" key="3">
    <source>
        <dbReference type="SAM" id="Coils"/>
    </source>
</evidence>
<feature type="domain" description="Ras-GEF" evidence="6">
    <location>
        <begin position="941"/>
        <end position="1166"/>
    </location>
</feature>
<dbReference type="PANTHER" id="PTHR23113">
    <property type="entry name" value="GUANINE NUCLEOTIDE EXCHANGE FACTOR"/>
    <property type="match status" value="1"/>
</dbReference>
<organism evidence="9">
    <name type="scientific">Stegastes partitus</name>
    <name type="common">bicolor damselfish</name>
    <dbReference type="NCBI Taxonomy" id="144197"/>
    <lineage>
        <taxon>Eukaryota</taxon>
        <taxon>Metazoa</taxon>
        <taxon>Chordata</taxon>
        <taxon>Craniata</taxon>
        <taxon>Vertebrata</taxon>
        <taxon>Euteleostomi</taxon>
        <taxon>Actinopterygii</taxon>
        <taxon>Neopterygii</taxon>
        <taxon>Teleostei</taxon>
        <taxon>Neoteleostei</taxon>
        <taxon>Acanthomorphata</taxon>
        <taxon>Ovalentaria</taxon>
        <taxon>Pomacentridae</taxon>
        <taxon>Stegastes</taxon>
    </lineage>
</organism>
<dbReference type="SMART" id="SM00233">
    <property type="entry name" value="PH"/>
    <property type="match status" value="2"/>
</dbReference>
<evidence type="ECO:0000259" key="8">
    <source>
        <dbReference type="PROSITE" id="PS50212"/>
    </source>
</evidence>
<dbReference type="InterPro" id="IPR023578">
    <property type="entry name" value="Ras_GEF_dom_sf"/>
</dbReference>
<dbReference type="Gene3D" id="1.20.870.10">
    <property type="entry name" value="Son of sevenless (SoS) protein Chain: S domain 1"/>
    <property type="match status" value="1"/>
</dbReference>
<keyword evidence="1 2" id="KW-0344">Guanine-nucleotide releasing factor</keyword>
<dbReference type="Gene3D" id="2.30.29.30">
    <property type="entry name" value="Pleckstrin-homology domain (PH domain)/Phosphotyrosine-binding domain (PTB)"/>
    <property type="match status" value="2"/>
</dbReference>
<dbReference type="Gene3D" id="1.20.900.10">
    <property type="entry name" value="Dbl homology (DH) domain"/>
    <property type="match status" value="1"/>
</dbReference>
<dbReference type="InterPro" id="IPR019804">
    <property type="entry name" value="Ras_G-nucl-exch_fac_CS"/>
</dbReference>
<dbReference type="FunFam" id="1.20.870.10:FF:000004">
    <property type="entry name" value="Ras-specific guanine nucleotide-releasing factor 1 isoform 2"/>
    <property type="match status" value="1"/>
</dbReference>
<name>A0A3B4ZKY5_9TELE</name>
<evidence type="ECO:0000256" key="2">
    <source>
        <dbReference type="PROSITE-ProRule" id="PRU00168"/>
    </source>
</evidence>
<dbReference type="PROSITE" id="PS50009">
    <property type="entry name" value="RASGEF_CAT"/>
    <property type="match status" value="1"/>
</dbReference>
<protein>
    <submittedName>
        <fullName evidence="9">Ras protein specific guanine nucleotide releasing factor 2</fullName>
    </submittedName>
</protein>
<dbReference type="PROSITE" id="PS50096">
    <property type="entry name" value="IQ"/>
    <property type="match status" value="1"/>
</dbReference>
<dbReference type="PROSITE" id="PS50212">
    <property type="entry name" value="RASGEF_NTER"/>
    <property type="match status" value="1"/>
</dbReference>
<feature type="coiled-coil region" evidence="3">
    <location>
        <begin position="147"/>
        <end position="184"/>
    </location>
</feature>
<dbReference type="InterPro" id="IPR001895">
    <property type="entry name" value="RASGEF_cat_dom"/>
</dbReference>
<feature type="region of interest" description="Disordered" evidence="4">
    <location>
        <begin position="703"/>
        <end position="740"/>
    </location>
</feature>
<evidence type="ECO:0000259" key="6">
    <source>
        <dbReference type="PROSITE" id="PS50009"/>
    </source>
</evidence>
<dbReference type="InterPro" id="IPR001849">
    <property type="entry name" value="PH_domain"/>
</dbReference>
<dbReference type="SUPFAM" id="SSF48366">
    <property type="entry name" value="Ras GEF"/>
    <property type="match status" value="1"/>
</dbReference>
<dbReference type="Pfam" id="PF00618">
    <property type="entry name" value="RasGEF_N"/>
    <property type="match status" value="1"/>
</dbReference>
<dbReference type="Pfam" id="PF00621">
    <property type="entry name" value="RhoGEF"/>
    <property type="match status" value="1"/>
</dbReference>
<dbReference type="PROSITE" id="PS50010">
    <property type="entry name" value="DH_2"/>
    <property type="match status" value="1"/>
</dbReference>